<dbReference type="AlphaFoldDB" id="A0A0E9PJJ5"/>
<sequence length="24" mass="2985">MWVWSFTNHSHSHLKQLKYSTYGF</sequence>
<proteinExistence type="predicted"/>
<name>A0A0E9PJJ5_ANGAN</name>
<dbReference type="EMBL" id="GBXM01104347">
    <property type="protein sequence ID" value="JAH04230.1"/>
    <property type="molecule type" value="Transcribed_RNA"/>
</dbReference>
<reference evidence="1" key="2">
    <citation type="journal article" date="2015" name="Fish Shellfish Immunol.">
        <title>Early steps in the European eel (Anguilla anguilla)-Vibrio vulnificus interaction in the gills: Role of the RtxA13 toxin.</title>
        <authorList>
            <person name="Callol A."/>
            <person name="Pajuelo D."/>
            <person name="Ebbesson L."/>
            <person name="Teles M."/>
            <person name="MacKenzie S."/>
            <person name="Amaro C."/>
        </authorList>
    </citation>
    <scope>NUCLEOTIDE SEQUENCE</scope>
</reference>
<accession>A0A0E9PJJ5</accession>
<reference evidence="1" key="1">
    <citation type="submission" date="2014-11" db="EMBL/GenBank/DDBJ databases">
        <authorList>
            <person name="Amaro Gonzalez C."/>
        </authorList>
    </citation>
    <scope>NUCLEOTIDE SEQUENCE</scope>
</reference>
<evidence type="ECO:0000313" key="1">
    <source>
        <dbReference type="EMBL" id="JAH04230.1"/>
    </source>
</evidence>
<protein>
    <submittedName>
        <fullName evidence="1">Uncharacterized protein</fullName>
    </submittedName>
</protein>
<organism evidence="1">
    <name type="scientific">Anguilla anguilla</name>
    <name type="common">European freshwater eel</name>
    <name type="synonym">Muraena anguilla</name>
    <dbReference type="NCBI Taxonomy" id="7936"/>
    <lineage>
        <taxon>Eukaryota</taxon>
        <taxon>Metazoa</taxon>
        <taxon>Chordata</taxon>
        <taxon>Craniata</taxon>
        <taxon>Vertebrata</taxon>
        <taxon>Euteleostomi</taxon>
        <taxon>Actinopterygii</taxon>
        <taxon>Neopterygii</taxon>
        <taxon>Teleostei</taxon>
        <taxon>Anguilliformes</taxon>
        <taxon>Anguillidae</taxon>
        <taxon>Anguilla</taxon>
    </lineage>
</organism>